<evidence type="ECO:0000256" key="3">
    <source>
        <dbReference type="ARBA" id="ARBA00022692"/>
    </source>
</evidence>
<sequence length="217" mass="23664">MRPLLKVFLIIATIFASTFLLIKFTGLLTMEQIEGWLTQAKELSPIYAGTIVALLLFADLFIAIPTLTVAILAGYFLGHIYGALAALTGTMLAGITGYAISRYYGGVILGFLLKDESKRNDAIGAFQKHGFVMILLSRAMPILPEATACLSGMTRMPFNNFLAAWLISSVPYILIATYAGSVSSIENPMPAIFAAIGVSALLWVAWFFYHRANRKIN</sequence>
<evidence type="ECO:0000256" key="2">
    <source>
        <dbReference type="ARBA" id="ARBA00022475"/>
    </source>
</evidence>
<evidence type="ECO:0000256" key="6">
    <source>
        <dbReference type="SAM" id="Phobius"/>
    </source>
</evidence>
<organism evidence="8">
    <name type="scientific">hydrothermal vent metagenome</name>
    <dbReference type="NCBI Taxonomy" id="652676"/>
    <lineage>
        <taxon>unclassified sequences</taxon>
        <taxon>metagenomes</taxon>
        <taxon>ecological metagenomes</taxon>
    </lineage>
</organism>
<feature type="transmembrane region" description="Helical" evidence="6">
    <location>
        <begin position="80"/>
        <end position="101"/>
    </location>
</feature>
<proteinExistence type="predicted"/>
<evidence type="ECO:0000256" key="4">
    <source>
        <dbReference type="ARBA" id="ARBA00022989"/>
    </source>
</evidence>
<dbReference type="InterPro" id="IPR032816">
    <property type="entry name" value="VTT_dom"/>
</dbReference>
<dbReference type="Pfam" id="PF09335">
    <property type="entry name" value="VTT_dom"/>
    <property type="match status" value="1"/>
</dbReference>
<feature type="domain" description="VTT" evidence="7">
    <location>
        <begin position="64"/>
        <end position="181"/>
    </location>
</feature>
<feature type="transmembrane region" description="Helical" evidence="6">
    <location>
        <begin position="121"/>
        <end position="140"/>
    </location>
</feature>
<reference evidence="8" key="1">
    <citation type="submission" date="2018-06" db="EMBL/GenBank/DDBJ databases">
        <authorList>
            <person name="Zhirakovskaya E."/>
        </authorList>
    </citation>
    <scope>NUCLEOTIDE SEQUENCE</scope>
</reference>
<keyword evidence="5 6" id="KW-0472">Membrane</keyword>
<keyword evidence="2" id="KW-1003">Cell membrane</keyword>
<evidence type="ECO:0000259" key="7">
    <source>
        <dbReference type="Pfam" id="PF09335"/>
    </source>
</evidence>
<dbReference type="PANTHER" id="PTHR12677:SF59">
    <property type="entry name" value="GOLGI APPARATUS MEMBRANE PROTEIN TVP38-RELATED"/>
    <property type="match status" value="1"/>
</dbReference>
<dbReference type="InterPro" id="IPR015414">
    <property type="entry name" value="TMEM64"/>
</dbReference>
<keyword evidence="3 6" id="KW-0812">Transmembrane</keyword>
<dbReference type="EMBL" id="UOFD01000047">
    <property type="protein sequence ID" value="VAW52469.1"/>
    <property type="molecule type" value="Genomic_DNA"/>
</dbReference>
<feature type="transmembrane region" description="Helical" evidence="6">
    <location>
        <begin position="191"/>
        <end position="209"/>
    </location>
</feature>
<protein>
    <recommendedName>
        <fullName evidence="7">VTT domain-containing protein</fullName>
    </recommendedName>
</protein>
<keyword evidence="4 6" id="KW-1133">Transmembrane helix</keyword>
<dbReference type="PANTHER" id="PTHR12677">
    <property type="entry name" value="GOLGI APPARATUS MEMBRANE PROTEIN TVP38-RELATED"/>
    <property type="match status" value="1"/>
</dbReference>
<feature type="transmembrane region" description="Helical" evidence="6">
    <location>
        <begin position="161"/>
        <end position="179"/>
    </location>
</feature>
<feature type="transmembrane region" description="Helical" evidence="6">
    <location>
        <begin position="46"/>
        <end position="73"/>
    </location>
</feature>
<evidence type="ECO:0000256" key="1">
    <source>
        <dbReference type="ARBA" id="ARBA00004651"/>
    </source>
</evidence>
<feature type="transmembrane region" description="Helical" evidence="6">
    <location>
        <begin position="7"/>
        <end position="26"/>
    </location>
</feature>
<evidence type="ECO:0000256" key="5">
    <source>
        <dbReference type="ARBA" id="ARBA00023136"/>
    </source>
</evidence>
<gene>
    <name evidence="8" type="ORF">MNBD_GAMMA06-1222</name>
</gene>
<accession>A0A3B0WTH9</accession>
<name>A0A3B0WTH9_9ZZZZ</name>
<dbReference type="AlphaFoldDB" id="A0A3B0WTH9"/>
<evidence type="ECO:0000313" key="8">
    <source>
        <dbReference type="EMBL" id="VAW52469.1"/>
    </source>
</evidence>
<comment type="subcellular location">
    <subcellularLocation>
        <location evidence="1">Cell membrane</location>
        <topology evidence="1">Multi-pass membrane protein</topology>
    </subcellularLocation>
</comment>
<dbReference type="GO" id="GO:0005886">
    <property type="term" value="C:plasma membrane"/>
    <property type="evidence" value="ECO:0007669"/>
    <property type="project" value="UniProtKB-SubCell"/>
</dbReference>